<evidence type="ECO:0000313" key="2">
    <source>
        <dbReference type="Proteomes" id="UP000644140"/>
    </source>
</evidence>
<sequence>MTKELEGLATTVQKFKASLKDVLDKTNAEFHQALNGESPISFRGLTTMQDEGNEYLLDPSDILFWHDPTAYLDEFGRWKGQEILDRHSAIKDYLHESDQINIFNRFVDVLRKKRVAPFVGAGISRPYKYPLWGELIEYIVKKLESQSISDQKAGKPANTSLQQVKDLILNRDYLTAVQKLYEHNKVIVDNIINTKFDGAENKNLKGIIELIPLLTDGCVITTNFDKLLERVFEEKSRPFQGFMHGIQQHSGFASQLVQGSRCILKLHGTFEVNETYIFSKQQYDDAYGCDCLDYTKPLAKVLRQIFISHSLVFIGCSLELDRTLELFLDVVNSNVFDIPNHFAFFPEFESDNNLEKETLISSVGIKPIWYQVTSNEDGSQNHDQLEQLLSFAIDCANGRAKL</sequence>
<dbReference type="Proteomes" id="UP000644140">
    <property type="component" value="Chromosome"/>
</dbReference>
<dbReference type="AlphaFoldDB" id="A0A8I1AJW3"/>
<dbReference type="EMBL" id="CP092085">
    <property type="protein sequence ID" value="UUN97206.1"/>
    <property type="molecule type" value="Genomic_DNA"/>
</dbReference>
<organism evidence="1 2">
    <name type="scientific">Acinetobacter bereziniae</name>
    <name type="common">Acinetobacter genomosp. 10</name>
    <dbReference type="NCBI Taxonomy" id="106648"/>
    <lineage>
        <taxon>Bacteria</taxon>
        <taxon>Pseudomonadati</taxon>
        <taxon>Pseudomonadota</taxon>
        <taxon>Gammaproteobacteria</taxon>
        <taxon>Moraxellales</taxon>
        <taxon>Moraxellaceae</taxon>
        <taxon>Acinetobacter</taxon>
    </lineage>
</organism>
<dbReference type="InterPro" id="IPR029035">
    <property type="entry name" value="DHS-like_NAD/FAD-binding_dom"/>
</dbReference>
<dbReference type="SUPFAM" id="SSF52467">
    <property type="entry name" value="DHS-like NAD/FAD-binding domain"/>
    <property type="match status" value="1"/>
</dbReference>
<dbReference type="Pfam" id="PF13289">
    <property type="entry name" value="SIR2_2"/>
    <property type="match status" value="1"/>
</dbReference>
<reference evidence="1" key="1">
    <citation type="submission" date="2022-02" db="EMBL/GenBank/DDBJ databases">
        <title>Characterization of Tn125 harboring carbapenem-resistant Acinetobacter bereziniae clinical isolates.</title>
        <authorList>
            <person name="Wong N.-K."/>
            <person name="Pan Q."/>
        </authorList>
    </citation>
    <scope>NUCLEOTIDE SEQUENCE</scope>
    <source>
        <strain evidence="1">GD03393</strain>
    </source>
</reference>
<name>A0A8I1AJW3_ACIBZ</name>
<gene>
    <name evidence="1" type="ORF">I9054_017920</name>
</gene>
<dbReference type="RefSeq" id="WP_017482069.1">
    <property type="nucleotide sequence ID" value="NZ_CP066121.1"/>
</dbReference>
<protein>
    <submittedName>
        <fullName evidence="1">SIR2 family protein</fullName>
    </submittedName>
</protein>
<accession>A0A8I1AJW3</accession>
<proteinExistence type="predicted"/>
<evidence type="ECO:0000313" key="1">
    <source>
        <dbReference type="EMBL" id="UUN97206.1"/>
    </source>
</evidence>